<dbReference type="Proteomes" id="UP000805193">
    <property type="component" value="Unassembled WGS sequence"/>
</dbReference>
<gene>
    <name evidence="1" type="ORF">HPB47_013309</name>
</gene>
<name>A0AC60R1I4_IXOPE</name>
<organism evidence="1 2">
    <name type="scientific">Ixodes persulcatus</name>
    <name type="common">Taiga tick</name>
    <dbReference type="NCBI Taxonomy" id="34615"/>
    <lineage>
        <taxon>Eukaryota</taxon>
        <taxon>Metazoa</taxon>
        <taxon>Ecdysozoa</taxon>
        <taxon>Arthropoda</taxon>
        <taxon>Chelicerata</taxon>
        <taxon>Arachnida</taxon>
        <taxon>Acari</taxon>
        <taxon>Parasitiformes</taxon>
        <taxon>Ixodida</taxon>
        <taxon>Ixodoidea</taxon>
        <taxon>Ixodidae</taxon>
        <taxon>Ixodinae</taxon>
        <taxon>Ixodes</taxon>
    </lineage>
</organism>
<sequence length="379" mass="41474">MEVCGSGTRTAGISLHRFPLDSRRTDHRPESSVGSARKTARSQQLDGSGGIQLRWTMTLGVAASPEERRVEPESESSRSERGKHGETHPKNPSTGGGCETTGPRGDADETLLDEGNPSRRHSETSSPSQNDTGCWFRPNGHKKKRLRGVSYFQSDSDSRSGPNASNRDRRLSARNSRKSSSRPGESKRQDTFPKEPSIQRRNASNRLGGDTSKSTLDAETTKQSRSDEKSCRESPRGRKSGVKPSHSFRAFAARREDCRQNAGALLDNSSISTKYPGFHEYVLGSRLKLRREIKSCADIKPELSDCGFEKTVESGDQGFSGESGTENSLGVVGTPAWTSVTSPAVRPRLSRDQRGLRPLKTLFLAAEELLRKASGDDLP</sequence>
<evidence type="ECO:0000313" key="1">
    <source>
        <dbReference type="EMBL" id="KAG0444855.1"/>
    </source>
</evidence>
<reference evidence="1 2" key="1">
    <citation type="journal article" date="2020" name="Cell">
        <title>Large-Scale Comparative Analyses of Tick Genomes Elucidate Their Genetic Diversity and Vector Capacities.</title>
        <authorList>
            <consortium name="Tick Genome and Microbiome Consortium (TIGMIC)"/>
            <person name="Jia N."/>
            <person name="Wang J."/>
            <person name="Shi W."/>
            <person name="Du L."/>
            <person name="Sun Y."/>
            <person name="Zhan W."/>
            <person name="Jiang J.F."/>
            <person name="Wang Q."/>
            <person name="Zhang B."/>
            <person name="Ji P."/>
            <person name="Bell-Sakyi L."/>
            <person name="Cui X.M."/>
            <person name="Yuan T.T."/>
            <person name="Jiang B.G."/>
            <person name="Yang W.F."/>
            <person name="Lam T.T."/>
            <person name="Chang Q.C."/>
            <person name="Ding S.J."/>
            <person name="Wang X.J."/>
            <person name="Zhu J.G."/>
            <person name="Ruan X.D."/>
            <person name="Zhao L."/>
            <person name="Wei J.T."/>
            <person name="Ye R.Z."/>
            <person name="Que T.C."/>
            <person name="Du C.H."/>
            <person name="Zhou Y.H."/>
            <person name="Cheng J.X."/>
            <person name="Dai P.F."/>
            <person name="Guo W.B."/>
            <person name="Han X.H."/>
            <person name="Huang E.J."/>
            <person name="Li L.F."/>
            <person name="Wei W."/>
            <person name="Gao Y.C."/>
            <person name="Liu J.Z."/>
            <person name="Shao H.Z."/>
            <person name="Wang X."/>
            <person name="Wang C.C."/>
            <person name="Yang T.C."/>
            <person name="Huo Q.B."/>
            <person name="Li W."/>
            <person name="Chen H.Y."/>
            <person name="Chen S.E."/>
            <person name="Zhou L.G."/>
            <person name="Ni X.B."/>
            <person name="Tian J.H."/>
            <person name="Sheng Y."/>
            <person name="Liu T."/>
            <person name="Pan Y.S."/>
            <person name="Xia L.Y."/>
            <person name="Li J."/>
            <person name="Zhao F."/>
            <person name="Cao W.C."/>
        </authorList>
    </citation>
    <scope>NUCLEOTIDE SEQUENCE [LARGE SCALE GENOMIC DNA]</scope>
    <source>
        <strain evidence="1">Iper-2018</strain>
    </source>
</reference>
<proteinExistence type="predicted"/>
<dbReference type="EMBL" id="JABSTQ010001366">
    <property type="protein sequence ID" value="KAG0444855.1"/>
    <property type="molecule type" value="Genomic_DNA"/>
</dbReference>
<comment type="caution">
    <text evidence="1">The sequence shown here is derived from an EMBL/GenBank/DDBJ whole genome shotgun (WGS) entry which is preliminary data.</text>
</comment>
<evidence type="ECO:0000313" key="2">
    <source>
        <dbReference type="Proteomes" id="UP000805193"/>
    </source>
</evidence>
<keyword evidence="2" id="KW-1185">Reference proteome</keyword>
<protein>
    <submittedName>
        <fullName evidence="1">Uncharacterized protein</fullName>
    </submittedName>
</protein>
<accession>A0AC60R1I4</accession>